<sequence>MNPAPRPDPNAHSFDWDNATFDEAWQYNEAKRAKEEDRAQKAEPKSEAEKEQGPVKQKETPV</sequence>
<dbReference type="EMBL" id="LN649230">
    <property type="protein sequence ID" value="CEI60136.1"/>
    <property type="molecule type" value="Genomic_DNA"/>
</dbReference>
<evidence type="ECO:0000313" key="2">
    <source>
        <dbReference type="EMBL" id="CEI60136.1"/>
    </source>
</evidence>
<name>A0A2L2TB31_9HYPO</name>
<keyword evidence="3" id="KW-1185">Reference proteome</keyword>
<accession>A0A2L2TB31</accession>
<organism evidence="2 3">
    <name type="scientific">Fusarium venenatum</name>
    <dbReference type="NCBI Taxonomy" id="56646"/>
    <lineage>
        <taxon>Eukaryota</taxon>
        <taxon>Fungi</taxon>
        <taxon>Dikarya</taxon>
        <taxon>Ascomycota</taxon>
        <taxon>Pezizomycotina</taxon>
        <taxon>Sordariomycetes</taxon>
        <taxon>Hypocreomycetidae</taxon>
        <taxon>Hypocreales</taxon>
        <taxon>Nectriaceae</taxon>
        <taxon>Fusarium</taxon>
    </lineage>
</organism>
<evidence type="ECO:0000313" key="3">
    <source>
        <dbReference type="Proteomes" id="UP000245910"/>
    </source>
</evidence>
<dbReference type="Proteomes" id="UP000245910">
    <property type="component" value="Chromosome II"/>
</dbReference>
<proteinExistence type="predicted"/>
<reference evidence="3" key="1">
    <citation type="submission" date="2014-10" db="EMBL/GenBank/DDBJ databases">
        <authorList>
            <person name="King R."/>
        </authorList>
    </citation>
    <scope>NUCLEOTIDE SEQUENCE [LARGE SCALE GENOMIC DNA]</scope>
    <source>
        <strain evidence="3">A3/5</strain>
    </source>
</reference>
<feature type="region of interest" description="Disordered" evidence="1">
    <location>
        <begin position="29"/>
        <end position="62"/>
    </location>
</feature>
<protein>
    <submittedName>
        <fullName evidence="2">Uncharacterized protein</fullName>
    </submittedName>
</protein>
<evidence type="ECO:0000256" key="1">
    <source>
        <dbReference type="SAM" id="MobiDB-lite"/>
    </source>
</evidence>
<dbReference type="AlphaFoldDB" id="A0A2L2TB31"/>